<dbReference type="RefSeq" id="WP_248650875.1">
    <property type="nucleotide sequence ID" value="NZ_CP096659.1"/>
</dbReference>
<sequence>MPDYDRLGGASVSGDSRELPVPQKAVNLELVKSGGEVYWGVREADGAVLVSQLYDPLEDDPGVRFLTSTAIDDDSRQLRVPDAVYDHWDDVAGGGTAVRGGDRLEFVTTDEMADDEQMLVLPEWQVEDVLGEDEA</sequence>
<dbReference type="EMBL" id="CP096659">
    <property type="protein sequence ID" value="UPV74832.1"/>
    <property type="molecule type" value="Genomic_DNA"/>
</dbReference>
<name>A0A8U0HUT7_9EURY</name>
<organism evidence="1 2">
    <name type="scientific">Halorussus limi</name>
    <dbReference type="NCBI Taxonomy" id="2938695"/>
    <lineage>
        <taxon>Archaea</taxon>
        <taxon>Methanobacteriati</taxon>
        <taxon>Methanobacteriota</taxon>
        <taxon>Stenosarchaea group</taxon>
        <taxon>Halobacteria</taxon>
        <taxon>Halobacteriales</taxon>
        <taxon>Haladaptataceae</taxon>
        <taxon>Halorussus</taxon>
    </lineage>
</organism>
<accession>A0A8U0HUT7</accession>
<reference evidence="1 2" key="1">
    <citation type="submission" date="2022-04" db="EMBL/GenBank/DDBJ databases">
        <title>Diverse halophilic archaea isolated from saline environments.</title>
        <authorList>
            <person name="Cui H.-L."/>
        </authorList>
    </citation>
    <scope>NUCLEOTIDE SEQUENCE [LARGE SCALE GENOMIC DNA]</scope>
    <source>
        <strain evidence="1 2">XZYJT49</strain>
    </source>
</reference>
<proteinExistence type="predicted"/>
<evidence type="ECO:0000313" key="1">
    <source>
        <dbReference type="EMBL" id="UPV74832.1"/>
    </source>
</evidence>
<dbReference type="GeneID" id="72183909"/>
<dbReference type="KEGG" id="halx:M0R89_01880"/>
<keyword evidence="2" id="KW-1185">Reference proteome</keyword>
<evidence type="ECO:0000313" key="2">
    <source>
        <dbReference type="Proteomes" id="UP000830729"/>
    </source>
</evidence>
<gene>
    <name evidence="1" type="ORF">M0R89_01880</name>
</gene>
<dbReference type="AlphaFoldDB" id="A0A8U0HUT7"/>
<protein>
    <submittedName>
        <fullName evidence="1">Uncharacterized protein</fullName>
    </submittedName>
</protein>
<dbReference type="Proteomes" id="UP000830729">
    <property type="component" value="Chromosome"/>
</dbReference>